<dbReference type="PANTHER" id="PTHR30481">
    <property type="entry name" value="DNA ADENINE METHYLASE"/>
    <property type="match status" value="1"/>
</dbReference>
<comment type="catalytic activity">
    <reaction evidence="6">
        <text>a 2'-deoxyadenosine in DNA + S-adenosyl-L-methionine = an N(6)-methyl-2'-deoxyadenosine in DNA + S-adenosyl-L-homocysteine + H(+)</text>
        <dbReference type="Rhea" id="RHEA:15197"/>
        <dbReference type="Rhea" id="RHEA-COMP:12418"/>
        <dbReference type="Rhea" id="RHEA-COMP:12419"/>
        <dbReference type="ChEBI" id="CHEBI:15378"/>
        <dbReference type="ChEBI" id="CHEBI:57856"/>
        <dbReference type="ChEBI" id="CHEBI:59789"/>
        <dbReference type="ChEBI" id="CHEBI:90615"/>
        <dbReference type="ChEBI" id="CHEBI:90616"/>
        <dbReference type="EC" id="2.1.1.72"/>
    </reaction>
</comment>
<dbReference type="GO" id="GO:0043565">
    <property type="term" value="F:sequence-specific DNA binding"/>
    <property type="evidence" value="ECO:0007669"/>
    <property type="project" value="TreeGrafter"/>
</dbReference>
<reference evidence="7" key="1">
    <citation type="submission" date="2019-08" db="EMBL/GenBank/DDBJ databases">
        <authorList>
            <person name="Kucharzyk K."/>
            <person name="Murdoch R.W."/>
            <person name="Higgins S."/>
            <person name="Loffler F."/>
        </authorList>
    </citation>
    <scope>NUCLEOTIDE SEQUENCE</scope>
</reference>
<dbReference type="InterPro" id="IPR012263">
    <property type="entry name" value="M_m6A_EcoRV"/>
</dbReference>
<dbReference type="EC" id="2.1.1.72" evidence="2"/>
<dbReference type="AlphaFoldDB" id="A0A644WML4"/>
<dbReference type="GO" id="GO:0009007">
    <property type="term" value="F:site-specific DNA-methyltransferase (adenine-specific) activity"/>
    <property type="evidence" value="ECO:0007669"/>
    <property type="project" value="UniProtKB-EC"/>
</dbReference>
<keyword evidence="4 7" id="KW-0808">Transferase</keyword>
<evidence type="ECO:0000256" key="4">
    <source>
        <dbReference type="ARBA" id="ARBA00022679"/>
    </source>
</evidence>
<protein>
    <recommendedName>
        <fullName evidence="2">site-specific DNA-methyltransferase (adenine-specific)</fullName>
        <ecNumber evidence="2">2.1.1.72</ecNumber>
    </recommendedName>
</protein>
<dbReference type="GO" id="GO:0032259">
    <property type="term" value="P:methylation"/>
    <property type="evidence" value="ECO:0007669"/>
    <property type="project" value="UniProtKB-KW"/>
</dbReference>
<dbReference type="GO" id="GO:0006298">
    <property type="term" value="P:mismatch repair"/>
    <property type="evidence" value="ECO:0007669"/>
    <property type="project" value="TreeGrafter"/>
</dbReference>
<dbReference type="PRINTS" id="PR00505">
    <property type="entry name" value="D12N6MTFRASE"/>
</dbReference>
<gene>
    <name evidence="7" type="primary">dpnM_7</name>
    <name evidence="7" type="ORF">SDC9_51443</name>
</gene>
<proteinExistence type="inferred from homology"/>
<dbReference type="PANTHER" id="PTHR30481:SF4">
    <property type="entry name" value="SITE-SPECIFIC DNA-METHYLTRANSFERASE (ADENINE-SPECIFIC)"/>
    <property type="match status" value="1"/>
</dbReference>
<dbReference type="GO" id="GO:0009307">
    <property type="term" value="P:DNA restriction-modification system"/>
    <property type="evidence" value="ECO:0007669"/>
    <property type="project" value="InterPro"/>
</dbReference>
<dbReference type="PIRSF" id="PIRSF000398">
    <property type="entry name" value="M_m6A_EcoRV"/>
    <property type="match status" value="1"/>
</dbReference>
<accession>A0A644WML4</accession>
<keyword evidence="5" id="KW-0949">S-adenosyl-L-methionine</keyword>
<dbReference type="EMBL" id="VSSQ01001106">
    <property type="protein sequence ID" value="MPM05156.1"/>
    <property type="molecule type" value="Genomic_DNA"/>
</dbReference>
<sequence length="288" mass="34051">MSWIGGKKALRDTILPMFPLYYERYIEVFGGGGWILFAKPPGNDFEVYNDFNSLLVNLYRCVRDKPQELMSALQYVLNSREDFELVRDALARDSPKNDVQKAAWFYQLIRYSYASSLDSFGSQPHDMRANFPLIEQAHRRLAKVVIENKDFEKLIRQYDRPVSFFYCDPPYHATESYYKNVGEGGFTEKDHIRLRDALLRIDGKFLLSYNDDEFIRELYDAPGIHIFETTRINNIKQRYDPNSQFSELIIGNYDLSERERHEPSQMTLFDFSRKTNEEVMEEAEWNTN</sequence>
<evidence type="ECO:0000256" key="5">
    <source>
        <dbReference type="ARBA" id="ARBA00022691"/>
    </source>
</evidence>
<dbReference type="Pfam" id="PF02086">
    <property type="entry name" value="MethyltransfD12"/>
    <property type="match status" value="1"/>
</dbReference>
<dbReference type="InterPro" id="IPR023095">
    <property type="entry name" value="Ade_MeTrfase_dom_2"/>
</dbReference>
<comment type="caution">
    <text evidence="7">The sequence shown here is derived from an EMBL/GenBank/DDBJ whole genome shotgun (WGS) entry which is preliminary data.</text>
</comment>
<dbReference type="GO" id="GO:1904047">
    <property type="term" value="F:S-adenosyl-L-methionine binding"/>
    <property type="evidence" value="ECO:0007669"/>
    <property type="project" value="TreeGrafter"/>
</dbReference>
<comment type="similarity">
    <text evidence="1">Belongs to the N(4)/N(6)-methyltransferase family.</text>
</comment>
<evidence type="ECO:0000256" key="6">
    <source>
        <dbReference type="ARBA" id="ARBA00047942"/>
    </source>
</evidence>
<evidence type="ECO:0000256" key="1">
    <source>
        <dbReference type="ARBA" id="ARBA00006594"/>
    </source>
</evidence>
<name>A0A644WML4_9ZZZZ</name>
<dbReference type="InterPro" id="IPR029063">
    <property type="entry name" value="SAM-dependent_MTases_sf"/>
</dbReference>
<evidence type="ECO:0000313" key="7">
    <source>
        <dbReference type="EMBL" id="MPM05156.1"/>
    </source>
</evidence>
<dbReference type="InterPro" id="IPR012327">
    <property type="entry name" value="MeTrfase_D12"/>
</dbReference>
<keyword evidence="3 7" id="KW-0489">Methyltransferase</keyword>
<dbReference type="Gene3D" id="1.10.1020.10">
    <property type="entry name" value="Adenine-specific Methyltransferase, Domain 2"/>
    <property type="match status" value="1"/>
</dbReference>
<evidence type="ECO:0000256" key="3">
    <source>
        <dbReference type="ARBA" id="ARBA00022603"/>
    </source>
</evidence>
<dbReference type="SUPFAM" id="SSF53335">
    <property type="entry name" value="S-adenosyl-L-methionine-dependent methyltransferases"/>
    <property type="match status" value="1"/>
</dbReference>
<organism evidence="7">
    <name type="scientific">bioreactor metagenome</name>
    <dbReference type="NCBI Taxonomy" id="1076179"/>
    <lineage>
        <taxon>unclassified sequences</taxon>
        <taxon>metagenomes</taxon>
        <taxon>ecological metagenomes</taxon>
    </lineage>
</organism>
<evidence type="ECO:0000256" key="2">
    <source>
        <dbReference type="ARBA" id="ARBA00011900"/>
    </source>
</evidence>
<dbReference type="Gene3D" id="3.40.50.150">
    <property type="entry name" value="Vaccinia Virus protein VP39"/>
    <property type="match status" value="1"/>
</dbReference>